<dbReference type="InterPro" id="IPR052515">
    <property type="entry name" value="Gfo/Idh/MocA_Oxidoreductase"/>
</dbReference>
<proteinExistence type="predicted"/>
<organism evidence="3 4">
    <name type="scientific">Enterobacter cloacae</name>
    <dbReference type="NCBI Taxonomy" id="550"/>
    <lineage>
        <taxon>Bacteria</taxon>
        <taxon>Pseudomonadati</taxon>
        <taxon>Pseudomonadota</taxon>
        <taxon>Gammaproteobacteria</taxon>
        <taxon>Enterobacterales</taxon>
        <taxon>Enterobacteriaceae</taxon>
        <taxon>Enterobacter</taxon>
        <taxon>Enterobacter cloacae complex</taxon>
    </lineage>
</organism>
<dbReference type="Gene3D" id="3.40.50.720">
    <property type="entry name" value="NAD(P)-binding Rossmann-like Domain"/>
    <property type="match status" value="1"/>
</dbReference>
<feature type="domain" description="GFO/IDH/MocA-like oxidoreductase" evidence="2">
    <location>
        <begin position="132"/>
        <end position="255"/>
    </location>
</feature>
<dbReference type="Pfam" id="PF22725">
    <property type="entry name" value="GFO_IDH_MocA_C3"/>
    <property type="match status" value="1"/>
</dbReference>
<dbReference type="Gene3D" id="3.30.360.10">
    <property type="entry name" value="Dihydrodipicolinate Reductase, domain 2"/>
    <property type="match status" value="1"/>
</dbReference>
<dbReference type="RefSeq" id="WP_176608881.1">
    <property type="nucleotide sequence ID" value="NZ_CP056117.1"/>
</dbReference>
<dbReference type="PANTHER" id="PTHR43249:SF1">
    <property type="entry name" value="D-GLUCOSIDE 3-DEHYDROGENASE"/>
    <property type="match status" value="1"/>
</dbReference>
<dbReference type="EMBL" id="CP056117">
    <property type="protein sequence ID" value="QKZ96636.1"/>
    <property type="molecule type" value="Genomic_DNA"/>
</dbReference>
<dbReference type="PANTHER" id="PTHR43249">
    <property type="entry name" value="UDP-N-ACETYL-2-AMINO-2-DEOXY-D-GLUCURONATE OXIDASE"/>
    <property type="match status" value="1"/>
</dbReference>
<dbReference type="InterPro" id="IPR055170">
    <property type="entry name" value="GFO_IDH_MocA-like_dom"/>
</dbReference>
<feature type="domain" description="Gfo/Idh/MocA-like oxidoreductase N-terminal" evidence="1">
    <location>
        <begin position="5"/>
        <end position="120"/>
    </location>
</feature>
<sequence length="350" mass="38776">MTHLNAAIIGAGAIHGCHVNALRQLPNVALRALVDTDSVKGLTLAMNYRCRFYQDYREMLLDESIDVVHICTPHFEHKNMILAALAAGKHVFCEKPVGMNSSELADIASAAVQAPGRLGVCYQNRLNPTSLRIRKELAEGGLGRMLSIKAVLTWSRSGAYYTESPWRGKLATEGGSLLINQAIHTLDLMQWFGGGVTRLKGVVDCGELADVTEGEDSAMATLHFANGARGLFYASNCHTADSPLWLEIRCERGSLLLNDNTLWRITPDERFRLESDASPDGTAKSYWGLGHQQAIRRFYHAIHHPENTDFIDIRTAGISLRLVEAFYRSSQLRQWIDINNQNVTCSPAVK</sequence>
<evidence type="ECO:0000259" key="1">
    <source>
        <dbReference type="Pfam" id="PF01408"/>
    </source>
</evidence>
<protein>
    <submittedName>
        <fullName evidence="3">Gfo/Idh/MocA family oxidoreductase</fullName>
    </submittedName>
</protein>
<dbReference type="Proteomes" id="UP000509421">
    <property type="component" value="Chromosome"/>
</dbReference>
<dbReference type="SUPFAM" id="SSF51735">
    <property type="entry name" value="NAD(P)-binding Rossmann-fold domains"/>
    <property type="match status" value="1"/>
</dbReference>
<accession>A0A7H8U9R7</accession>
<name>A0A7H8U9R7_ENTCL</name>
<gene>
    <name evidence="3" type="ORF">HWQ14_02450</name>
</gene>
<evidence type="ECO:0000259" key="2">
    <source>
        <dbReference type="Pfam" id="PF22725"/>
    </source>
</evidence>
<dbReference type="Pfam" id="PF01408">
    <property type="entry name" value="GFO_IDH_MocA"/>
    <property type="match status" value="1"/>
</dbReference>
<evidence type="ECO:0000313" key="3">
    <source>
        <dbReference type="EMBL" id="QKZ96636.1"/>
    </source>
</evidence>
<evidence type="ECO:0000313" key="4">
    <source>
        <dbReference type="Proteomes" id="UP000509421"/>
    </source>
</evidence>
<dbReference type="GO" id="GO:0000166">
    <property type="term" value="F:nucleotide binding"/>
    <property type="evidence" value="ECO:0007669"/>
    <property type="project" value="InterPro"/>
</dbReference>
<dbReference type="InterPro" id="IPR000683">
    <property type="entry name" value="Gfo/Idh/MocA-like_OxRdtase_N"/>
</dbReference>
<dbReference type="AlphaFoldDB" id="A0A7H8U9R7"/>
<reference evidence="3 4" key="1">
    <citation type="submission" date="2020-06" db="EMBL/GenBank/DDBJ databases">
        <title>Long-read sequencing of DSM26481-BlokeschLab.</title>
        <authorList>
            <person name="Blokesch M."/>
        </authorList>
    </citation>
    <scope>NUCLEOTIDE SEQUENCE [LARGE SCALE GENOMIC DNA]</scope>
    <source>
        <strain evidence="3 4">DSM 26481</strain>
    </source>
</reference>
<dbReference type="InterPro" id="IPR036291">
    <property type="entry name" value="NAD(P)-bd_dom_sf"/>
</dbReference>
<dbReference type="SUPFAM" id="SSF55347">
    <property type="entry name" value="Glyceraldehyde-3-phosphate dehydrogenase-like, C-terminal domain"/>
    <property type="match status" value="1"/>
</dbReference>